<dbReference type="AlphaFoldDB" id="A0AAE3YTR5"/>
<accession>A0AAE3YTR5</accession>
<name>A0AAE3YTR5_9ACTN</name>
<proteinExistence type="predicted"/>
<dbReference type="EMBL" id="JAVDYB010000001">
    <property type="protein sequence ID" value="MDR7279067.1"/>
    <property type="molecule type" value="Genomic_DNA"/>
</dbReference>
<reference evidence="1" key="1">
    <citation type="submission" date="2023-07" db="EMBL/GenBank/DDBJ databases">
        <title>Sequencing the genomes of 1000 actinobacteria strains.</title>
        <authorList>
            <person name="Klenk H.-P."/>
        </authorList>
    </citation>
    <scope>NUCLEOTIDE SEQUENCE</scope>
    <source>
        <strain evidence="1">DSM 44707</strain>
    </source>
</reference>
<protein>
    <submittedName>
        <fullName evidence="1">Uncharacterized protein</fullName>
    </submittedName>
</protein>
<dbReference type="Proteomes" id="UP001183643">
    <property type="component" value="Unassembled WGS sequence"/>
</dbReference>
<sequence>MSDDVDLAMVTVTVAPGRQLDVLTLIAAWRAQVARFEADLLAPSGGRPARGARDYVAALYFRDWIAQASAVLPTGPRHRLDRAVADLDARFLALTEPDIDGLVDRATDDPDSTRDWWWHRIPRTGPVRDDFRRHYRAVV</sequence>
<evidence type="ECO:0000313" key="2">
    <source>
        <dbReference type="Proteomes" id="UP001183643"/>
    </source>
</evidence>
<keyword evidence="2" id="KW-1185">Reference proteome</keyword>
<evidence type="ECO:0000313" key="1">
    <source>
        <dbReference type="EMBL" id="MDR7279067.1"/>
    </source>
</evidence>
<comment type="caution">
    <text evidence="1">The sequence shown here is derived from an EMBL/GenBank/DDBJ whole genome shotgun (WGS) entry which is preliminary data.</text>
</comment>
<dbReference type="RefSeq" id="WP_310372379.1">
    <property type="nucleotide sequence ID" value="NZ_JAVDYB010000001.1"/>
</dbReference>
<organism evidence="1 2">
    <name type="scientific">Catenuloplanes atrovinosus</name>
    <dbReference type="NCBI Taxonomy" id="137266"/>
    <lineage>
        <taxon>Bacteria</taxon>
        <taxon>Bacillati</taxon>
        <taxon>Actinomycetota</taxon>
        <taxon>Actinomycetes</taxon>
        <taxon>Micromonosporales</taxon>
        <taxon>Micromonosporaceae</taxon>
        <taxon>Catenuloplanes</taxon>
    </lineage>
</organism>
<gene>
    <name evidence="1" type="ORF">J2S41_005845</name>
</gene>